<dbReference type="InterPro" id="IPR047976">
    <property type="entry name" value="Anti_VapB2-like"/>
</dbReference>
<dbReference type="InterPro" id="IPR051734">
    <property type="entry name" value="VapB_TA_antitoxins"/>
</dbReference>
<dbReference type="RefSeq" id="WP_280700537.1">
    <property type="nucleotide sequence ID" value="NZ_JANQDL010000041.1"/>
</dbReference>
<comment type="caution">
    <text evidence="1">The sequence shown here is derived from an EMBL/GenBank/DDBJ whole genome shotgun (WGS) entry which is preliminary data.</text>
</comment>
<dbReference type="PANTHER" id="PTHR37550:SF3">
    <property type="entry name" value="ANTITOXIN VAPB1"/>
    <property type="match status" value="1"/>
</dbReference>
<dbReference type="AlphaFoldDB" id="A0AA43GX82"/>
<protein>
    <submittedName>
        <fullName evidence="1">Antitoxin</fullName>
    </submittedName>
</protein>
<dbReference type="SUPFAM" id="SSF89447">
    <property type="entry name" value="AbrB/MazE/MraZ-like"/>
    <property type="match status" value="1"/>
</dbReference>
<accession>A0AA43GX82</accession>
<sequence length="78" mass="8811">MGSVQTSIFRTNKTQAVRLPKTVELPETVKKVTIVAVGNTRIITPVGESWDTWFDNSHVSSDFMNSREQPEDQIRASF</sequence>
<proteinExistence type="predicted"/>
<evidence type="ECO:0000313" key="2">
    <source>
        <dbReference type="Proteomes" id="UP001159370"/>
    </source>
</evidence>
<organism evidence="1 2">
    <name type="scientific">Umezakia ovalisporum FSS-62</name>
    <dbReference type="NCBI Taxonomy" id="2971776"/>
    <lineage>
        <taxon>Bacteria</taxon>
        <taxon>Bacillati</taxon>
        <taxon>Cyanobacteriota</taxon>
        <taxon>Cyanophyceae</taxon>
        <taxon>Nostocales</taxon>
        <taxon>Nodulariaceae</taxon>
        <taxon>Umezakia</taxon>
    </lineage>
</organism>
<evidence type="ECO:0000313" key="1">
    <source>
        <dbReference type="EMBL" id="MDH6063309.1"/>
    </source>
</evidence>
<dbReference type="PANTHER" id="PTHR37550">
    <property type="entry name" value="ANTITOXIN VAPB1"/>
    <property type="match status" value="1"/>
</dbReference>
<dbReference type="InterPro" id="IPR037914">
    <property type="entry name" value="SpoVT-AbrB_sf"/>
</dbReference>
<name>A0AA43GX82_9CYAN</name>
<dbReference type="EMBL" id="JANQDL010000041">
    <property type="protein sequence ID" value="MDH6063309.1"/>
    <property type="molecule type" value="Genomic_DNA"/>
</dbReference>
<dbReference type="NCBIfam" id="NF040493">
    <property type="entry name" value="TA_anti_VapB"/>
    <property type="match status" value="1"/>
</dbReference>
<dbReference type="Gene3D" id="2.10.260.10">
    <property type="match status" value="1"/>
</dbReference>
<reference evidence="1 2" key="1">
    <citation type="journal article" date="2023" name="J. Phycol.">
        <title>Chrysosporum ovalisporum is synonymous with the true-branching cyanobacterium Umezakia natans (Nostocales/Aphanizomenonaceae).</title>
        <authorList>
            <person name="McGregor G.B."/>
            <person name="Sendall B.C."/>
            <person name="Niiyama Y."/>
            <person name="Tuji A."/>
            <person name="Willis A."/>
        </authorList>
    </citation>
    <scope>NUCLEOTIDE SEQUENCE [LARGE SCALE GENOMIC DNA]</scope>
    <source>
        <strain evidence="1 2">FSS-62</strain>
    </source>
</reference>
<dbReference type="Proteomes" id="UP001159370">
    <property type="component" value="Unassembled WGS sequence"/>
</dbReference>
<gene>
    <name evidence="1" type="ORF">NWP23_05855</name>
</gene>